<dbReference type="AlphaFoldDB" id="W9XIH6"/>
<proteinExistence type="predicted"/>
<dbReference type="HOGENOM" id="CLU_1660508_0_0_1"/>
<name>W9XIH6_9EURO</name>
<comment type="caution">
    <text evidence="2">The sequence shown here is derived from an EMBL/GenBank/DDBJ whole genome shotgun (WGS) entry which is preliminary data.</text>
</comment>
<reference evidence="2 3" key="1">
    <citation type="submission" date="2013-03" db="EMBL/GenBank/DDBJ databases">
        <title>The Genome Sequence of Capronia epimyces CBS 606.96.</title>
        <authorList>
            <consortium name="The Broad Institute Genomics Platform"/>
            <person name="Cuomo C."/>
            <person name="de Hoog S."/>
            <person name="Gorbushina A."/>
            <person name="Walker B."/>
            <person name="Young S.K."/>
            <person name="Zeng Q."/>
            <person name="Gargeya S."/>
            <person name="Fitzgerald M."/>
            <person name="Haas B."/>
            <person name="Abouelleil A."/>
            <person name="Allen A.W."/>
            <person name="Alvarado L."/>
            <person name="Arachchi H.M."/>
            <person name="Berlin A.M."/>
            <person name="Chapman S.B."/>
            <person name="Gainer-Dewar J."/>
            <person name="Goldberg J."/>
            <person name="Griggs A."/>
            <person name="Gujja S."/>
            <person name="Hansen M."/>
            <person name="Howarth C."/>
            <person name="Imamovic A."/>
            <person name="Ireland A."/>
            <person name="Larimer J."/>
            <person name="McCowan C."/>
            <person name="Murphy C."/>
            <person name="Pearson M."/>
            <person name="Poon T.W."/>
            <person name="Priest M."/>
            <person name="Roberts A."/>
            <person name="Saif S."/>
            <person name="Shea T."/>
            <person name="Sisk P."/>
            <person name="Sykes S."/>
            <person name="Wortman J."/>
            <person name="Nusbaum C."/>
            <person name="Birren B."/>
        </authorList>
    </citation>
    <scope>NUCLEOTIDE SEQUENCE [LARGE SCALE GENOMIC DNA]</scope>
    <source>
        <strain evidence="2 3">CBS 606.96</strain>
    </source>
</reference>
<accession>W9XIH6</accession>
<dbReference type="GeneID" id="19174393"/>
<feature type="compositionally biased region" description="Low complexity" evidence="1">
    <location>
        <begin position="35"/>
        <end position="46"/>
    </location>
</feature>
<evidence type="ECO:0000313" key="2">
    <source>
        <dbReference type="EMBL" id="EXJ77155.1"/>
    </source>
</evidence>
<gene>
    <name evidence="2" type="ORF">A1O3_10313</name>
</gene>
<dbReference type="Proteomes" id="UP000019478">
    <property type="component" value="Unassembled WGS sequence"/>
</dbReference>
<dbReference type="RefSeq" id="XP_007738593.1">
    <property type="nucleotide sequence ID" value="XM_007740403.1"/>
</dbReference>
<evidence type="ECO:0000256" key="1">
    <source>
        <dbReference type="SAM" id="MobiDB-lite"/>
    </source>
</evidence>
<evidence type="ECO:0000313" key="3">
    <source>
        <dbReference type="Proteomes" id="UP000019478"/>
    </source>
</evidence>
<keyword evidence="3" id="KW-1185">Reference proteome</keyword>
<dbReference type="EMBL" id="AMGY01000011">
    <property type="protein sequence ID" value="EXJ77155.1"/>
    <property type="molecule type" value="Genomic_DNA"/>
</dbReference>
<dbReference type="OrthoDB" id="10660858at2759"/>
<organism evidence="2 3">
    <name type="scientific">Capronia epimyces CBS 606.96</name>
    <dbReference type="NCBI Taxonomy" id="1182542"/>
    <lineage>
        <taxon>Eukaryota</taxon>
        <taxon>Fungi</taxon>
        <taxon>Dikarya</taxon>
        <taxon>Ascomycota</taxon>
        <taxon>Pezizomycotina</taxon>
        <taxon>Eurotiomycetes</taxon>
        <taxon>Chaetothyriomycetidae</taxon>
        <taxon>Chaetothyriales</taxon>
        <taxon>Herpotrichiellaceae</taxon>
        <taxon>Capronia</taxon>
    </lineage>
</organism>
<protein>
    <submittedName>
        <fullName evidence="2">Uncharacterized protein</fullName>
    </submittedName>
</protein>
<sequence length="159" mass="18108">MERLDKPEDGPPDTVLVELGVAGANLPAHRFNLRSSNVSSNPTTPSHRVSKPSPRNHGPKNKGKKSKNAQKRENKKKRKEMALRFDDPKFANIAERIGMAEALEYRGWLDQKKMKARLHRAAKRRWKGIGPEATEEAKLEAITKGKQSYHPLRFIPVRR</sequence>
<feature type="region of interest" description="Disordered" evidence="1">
    <location>
        <begin position="28"/>
        <end position="84"/>
    </location>
</feature>
<feature type="compositionally biased region" description="Basic residues" evidence="1">
    <location>
        <begin position="57"/>
        <end position="79"/>
    </location>
</feature>